<sequence length="790" mass="84531">MGNTVAAPTVGNPVLSSRTKARAVYEISEAESDRLFREKIGYISVIQKAHSNNSGSSGAASGINKNSQHSHSHRNTGDGLALFPGDLVSAVTTFTDLSSRQSGSKTTNTGSKTTGTGSKTTNTESKTTGNTRTTRNLSSREGDTGGGSGGTGMSTPQVREIAIRGGTRSTMSPTHSSSSSLSSKEGQGSFGIASINLPSKGSSSKTPSMAASGSTSKGTAKESLGSSRGTAKESVGTSKGTAKDSFSTRGTDISQSAKSKDNAGREGVAKEIVAYAGTIQGGISQIGVSKDSTTSKGGKSKTSSNAKSMASFGASNGARSKESNSVSTEGSALWGMMRQTSDRESIPSKASQKSRVSKASLAAASVRQRSQASGVAAAAKPVVSRFDSVTSITSIPSQFIQSSSTSSFPTLAVQLPAEQTQLQQQIEAQDTETQILLKAMKRKMEQADLERDSCLSQIETLNKEMEAFREDTTKMLEEKNDTIELHETDMACLKQQILVLQTQNKDDKNAAMTETRGLLRKVTTLQNTLMVVEKERDAAVAAMDAVPSEHGSTASPDAGELKETIQDLLQQLETAEEDHQREQNVLQEDVLLLRRKLERLESDFIVVERERDDAVHRLEQSAHTLEEERVINASDIKKYQDELQRWKDRYVQELRFSNKETGQMLQKTAVILGNRLSAGILEGIQEEDNEDDENLEPSSSSGPTSTSTPSSIEDRHETYHRLLARLQSVSPSPIPSLTDVSSSAVPTSIASSSDSGPVWIPSGHRGHHQPMSEVSFDENISIPSFLSKIW</sequence>
<feature type="region of interest" description="Disordered" evidence="2">
    <location>
        <begin position="286"/>
        <end position="332"/>
    </location>
</feature>
<reference evidence="3" key="1">
    <citation type="submission" date="2020-06" db="EMBL/GenBank/DDBJ databases">
        <authorList>
            <consortium name="Plant Systems Biology data submission"/>
        </authorList>
    </citation>
    <scope>NUCLEOTIDE SEQUENCE</scope>
    <source>
        <strain evidence="3">D6</strain>
    </source>
</reference>
<evidence type="ECO:0000256" key="2">
    <source>
        <dbReference type="SAM" id="MobiDB-lite"/>
    </source>
</evidence>
<feature type="compositionally biased region" description="Polar residues" evidence="2">
    <location>
        <begin position="313"/>
        <end position="330"/>
    </location>
</feature>
<keyword evidence="1" id="KW-0175">Coiled coil</keyword>
<evidence type="ECO:0000313" key="3">
    <source>
        <dbReference type="EMBL" id="CAB9511841.1"/>
    </source>
</evidence>
<accession>A0A9N8HF38</accession>
<dbReference type="AlphaFoldDB" id="A0A9N8HF38"/>
<feature type="region of interest" description="Disordered" evidence="2">
    <location>
        <begin position="733"/>
        <end position="756"/>
    </location>
</feature>
<dbReference type="Proteomes" id="UP001153069">
    <property type="component" value="Unassembled WGS sequence"/>
</dbReference>
<feature type="compositionally biased region" description="Low complexity" evidence="2">
    <location>
        <begin position="741"/>
        <end position="755"/>
    </location>
</feature>
<protein>
    <submittedName>
        <fullName evidence="3">Uncharacterized protein</fullName>
    </submittedName>
</protein>
<evidence type="ECO:0000256" key="1">
    <source>
        <dbReference type="SAM" id="Coils"/>
    </source>
</evidence>
<gene>
    <name evidence="3" type="ORF">SEMRO_506_G156300.1</name>
</gene>
<feature type="coiled-coil region" evidence="1">
    <location>
        <begin position="558"/>
        <end position="603"/>
    </location>
</feature>
<feature type="region of interest" description="Disordered" evidence="2">
    <location>
        <begin position="97"/>
        <end position="266"/>
    </location>
</feature>
<feature type="coiled-coil region" evidence="1">
    <location>
        <begin position="437"/>
        <end position="496"/>
    </location>
</feature>
<feature type="compositionally biased region" description="Low complexity" evidence="2">
    <location>
        <begin position="102"/>
        <end position="136"/>
    </location>
</feature>
<feature type="compositionally biased region" description="Low complexity" evidence="2">
    <location>
        <begin position="51"/>
        <end position="67"/>
    </location>
</feature>
<feature type="compositionally biased region" description="Low complexity" evidence="2">
    <location>
        <begin position="696"/>
        <end position="711"/>
    </location>
</feature>
<feature type="compositionally biased region" description="Polar residues" evidence="2">
    <location>
        <begin position="196"/>
        <end position="257"/>
    </location>
</feature>
<feature type="region of interest" description="Disordered" evidence="2">
    <location>
        <begin position="51"/>
        <end position="80"/>
    </location>
</feature>
<proteinExistence type="predicted"/>
<feature type="compositionally biased region" description="Acidic residues" evidence="2">
    <location>
        <begin position="685"/>
        <end position="695"/>
    </location>
</feature>
<name>A0A9N8HF38_9STRA</name>
<keyword evidence="4" id="KW-1185">Reference proteome</keyword>
<dbReference type="EMBL" id="CAICTM010000505">
    <property type="protein sequence ID" value="CAB9511841.1"/>
    <property type="molecule type" value="Genomic_DNA"/>
</dbReference>
<feature type="compositionally biased region" description="Low complexity" evidence="2">
    <location>
        <begin position="167"/>
        <end position="183"/>
    </location>
</feature>
<feature type="region of interest" description="Disordered" evidence="2">
    <location>
        <begin position="685"/>
        <end position="714"/>
    </location>
</feature>
<organism evidence="3 4">
    <name type="scientific">Seminavis robusta</name>
    <dbReference type="NCBI Taxonomy" id="568900"/>
    <lineage>
        <taxon>Eukaryota</taxon>
        <taxon>Sar</taxon>
        <taxon>Stramenopiles</taxon>
        <taxon>Ochrophyta</taxon>
        <taxon>Bacillariophyta</taxon>
        <taxon>Bacillariophyceae</taxon>
        <taxon>Bacillariophycidae</taxon>
        <taxon>Naviculales</taxon>
        <taxon>Naviculaceae</taxon>
        <taxon>Seminavis</taxon>
    </lineage>
</organism>
<evidence type="ECO:0000313" key="4">
    <source>
        <dbReference type="Proteomes" id="UP001153069"/>
    </source>
</evidence>
<comment type="caution">
    <text evidence="3">The sequence shown here is derived from an EMBL/GenBank/DDBJ whole genome shotgun (WGS) entry which is preliminary data.</text>
</comment>
<feature type="compositionally biased region" description="Low complexity" evidence="2">
    <location>
        <begin position="287"/>
        <end position="308"/>
    </location>
</feature>